<dbReference type="Pfam" id="PF03065">
    <property type="entry name" value="Glyco_hydro_57"/>
    <property type="match status" value="1"/>
</dbReference>
<dbReference type="SUPFAM" id="SSF88713">
    <property type="entry name" value="Glycoside hydrolase/deacetylase"/>
    <property type="match status" value="1"/>
</dbReference>
<evidence type="ECO:0000256" key="1">
    <source>
        <dbReference type="ARBA" id="ARBA00006821"/>
    </source>
</evidence>
<dbReference type="Gene3D" id="3.20.110.20">
    <property type="match status" value="1"/>
</dbReference>
<dbReference type="PANTHER" id="PTHR36306:SF1">
    <property type="entry name" value="ALPHA-AMYLASE-RELATED"/>
    <property type="match status" value="1"/>
</dbReference>
<dbReference type="InterPro" id="IPR052046">
    <property type="entry name" value="GH57_Enzymes"/>
</dbReference>
<evidence type="ECO:0000313" key="5">
    <source>
        <dbReference type="Proteomes" id="UP000033946"/>
    </source>
</evidence>
<protein>
    <recommendedName>
        <fullName evidence="3">Glycoside hydrolase family 57 N-terminal domain-containing protein</fullName>
    </recommendedName>
</protein>
<dbReference type="GO" id="GO:0003824">
    <property type="term" value="F:catalytic activity"/>
    <property type="evidence" value="ECO:0007669"/>
    <property type="project" value="InterPro"/>
</dbReference>
<reference evidence="4 5" key="1">
    <citation type="journal article" date="2015" name="Nature">
        <title>rRNA introns, odd ribosomes, and small enigmatic genomes across a large radiation of phyla.</title>
        <authorList>
            <person name="Brown C.T."/>
            <person name="Hug L.A."/>
            <person name="Thomas B.C."/>
            <person name="Sharon I."/>
            <person name="Castelle C.J."/>
            <person name="Singh A."/>
            <person name="Wilkins M.J."/>
            <person name="Williams K.H."/>
            <person name="Banfield J.F."/>
        </authorList>
    </citation>
    <scope>NUCLEOTIDE SEQUENCE [LARGE SCALE GENOMIC DNA]</scope>
</reference>
<dbReference type="AlphaFoldDB" id="A0A0G1TTK7"/>
<proteinExistence type="inferred from homology"/>
<evidence type="ECO:0000256" key="2">
    <source>
        <dbReference type="ARBA" id="ARBA00023277"/>
    </source>
</evidence>
<evidence type="ECO:0000259" key="3">
    <source>
        <dbReference type="Pfam" id="PF03065"/>
    </source>
</evidence>
<feature type="domain" description="Glycoside hydrolase family 57 N-terminal" evidence="3">
    <location>
        <begin position="25"/>
        <end position="248"/>
    </location>
</feature>
<gene>
    <name evidence="4" type="ORF">UX69_C0012G0002</name>
</gene>
<name>A0A0G1TTK7_UNCKA</name>
<organism evidence="4 5">
    <name type="scientific">candidate division WWE3 bacterium GW2011_GWA2_46_9</name>
    <dbReference type="NCBI Taxonomy" id="1619111"/>
    <lineage>
        <taxon>Bacteria</taxon>
        <taxon>Katanobacteria</taxon>
    </lineage>
</organism>
<evidence type="ECO:0000313" key="4">
    <source>
        <dbReference type="EMBL" id="KKU48710.1"/>
    </source>
</evidence>
<accession>A0A0G1TTK7</accession>
<comment type="caution">
    <text evidence="4">The sequence shown here is derived from an EMBL/GenBank/DDBJ whole genome shotgun (WGS) entry which is preliminary data.</text>
</comment>
<dbReference type="PANTHER" id="PTHR36306">
    <property type="entry name" value="ALPHA-AMYLASE-RELATED-RELATED"/>
    <property type="match status" value="1"/>
</dbReference>
<dbReference type="GO" id="GO:0005975">
    <property type="term" value="P:carbohydrate metabolic process"/>
    <property type="evidence" value="ECO:0007669"/>
    <property type="project" value="InterPro"/>
</dbReference>
<dbReference type="EMBL" id="LCNE01000012">
    <property type="protein sequence ID" value="KKU48710.1"/>
    <property type="molecule type" value="Genomic_DNA"/>
</dbReference>
<sequence length="376" mass="42467">MRLAFLLHLYQPSTQDEETLRLIATTSYIPLVKKIKSTKNLRLSLDIPLSLLEQMDKHGYKAWIDDVKDLVTAGRVELTGSGAYHPLLPKLPTAFVEKQVILNEYALGYYFGSKIGFEGEPAITVKNLAGFFPPELAVSDSLMYTLAELGYKWVAVNEFAVPASMQYSVILHSGCSVRLVCRNAGLSNLLSFKRNLVTDDFMNMLSACGDSVIVMDGEFFGHHYKDGIVLFDKLLDEFAQNGVELTTVAYPLWENKENPVLSALWELYNTVLKEYAPQPAATDNDKLGNCALWNTNVVTELVGDVISHKVSTDFLVMRVLYSDQFWWLSKEFVFDKMLNNPYEARKAIVMYEEIIKSINSEDISLAVEKTKRLLKV</sequence>
<keyword evidence="2" id="KW-0119">Carbohydrate metabolism</keyword>
<comment type="similarity">
    <text evidence="1">Belongs to the glycosyl hydrolase 57 family.</text>
</comment>
<dbReference type="InterPro" id="IPR004300">
    <property type="entry name" value="Glyco_hydro_57_N"/>
</dbReference>
<dbReference type="InterPro" id="IPR011330">
    <property type="entry name" value="Glyco_hydro/deAcase_b/a-brl"/>
</dbReference>
<dbReference type="Proteomes" id="UP000033946">
    <property type="component" value="Unassembled WGS sequence"/>
</dbReference>